<dbReference type="Pfam" id="PF01925">
    <property type="entry name" value="TauE"/>
    <property type="match status" value="1"/>
</dbReference>
<dbReference type="EMBL" id="CAVK010000250">
    <property type="protein sequence ID" value="CCW20086.1"/>
    <property type="molecule type" value="Genomic_DNA"/>
</dbReference>
<dbReference type="OrthoDB" id="5189995at2"/>
<dbReference type="InterPro" id="IPR051598">
    <property type="entry name" value="TSUP/Inactive_protease-like"/>
</dbReference>
<accession>N1MSY1</accession>
<comment type="caution">
    <text evidence="6">The sequence shown here is derived from an EMBL/GenBank/DDBJ whole genome shotgun (WGS) entry which is preliminary data.</text>
</comment>
<keyword evidence="4 5" id="KW-0472">Membrane</keyword>
<feature type="transmembrane region" description="Helical" evidence="5">
    <location>
        <begin position="103"/>
        <end position="125"/>
    </location>
</feature>
<evidence type="ECO:0000313" key="6">
    <source>
        <dbReference type="EMBL" id="CCW20086.1"/>
    </source>
</evidence>
<name>N1MSY1_9SPHN</name>
<feature type="transmembrane region" description="Helical" evidence="5">
    <location>
        <begin position="6"/>
        <end position="24"/>
    </location>
</feature>
<organism evidence="6 7">
    <name type="scientific">Sphingobium indicum BiD32</name>
    <dbReference type="NCBI Taxonomy" id="1301087"/>
    <lineage>
        <taxon>Bacteria</taxon>
        <taxon>Pseudomonadati</taxon>
        <taxon>Pseudomonadota</taxon>
        <taxon>Alphaproteobacteria</taxon>
        <taxon>Sphingomonadales</taxon>
        <taxon>Sphingomonadaceae</taxon>
        <taxon>Sphingobium</taxon>
    </lineage>
</organism>
<evidence type="ECO:0000256" key="1">
    <source>
        <dbReference type="ARBA" id="ARBA00004141"/>
    </source>
</evidence>
<evidence type="ECO:0000256" key="2">
    <source>
        <dbReference type="ARBA" id="ARBA00022692"/>
    </source>
</evidence>
<evidence type="ECO:0000313" key="7">
    <source>
        <dbReference type="Proteomes" id="UP000013201"/>
    </source>
</evidence>
<sequence length="261" mass="27294">MIDWVHSLAGLLVGLLVGITGVGGGSLMAPILILLVGVVPATAVGTDLWFAAITKTVGGAVHHHFGKPDWSVVRRLLMGSLPASILTIALLSKLPRSSFQSDLILSALGVLLILTALATLSRRRIHDFARDLEPERAQRIRRMQWPLTVLAGFILGVLVTLTSVGAGALGATMLIALYPMRMKAARLVGTDIIHAVPLTAVAGLGHLWIGNVDFALLGSLLVGSIPGIIAGSLLSSKLPDRLVRPALALVLLLVGIKLLAG</sequence>
<dbReference type="RefSeq" id="WP_006967340.1">
    <property type="nucleotide sequence ID" value="NZ_CAVK010000250.1"/>
</dbReference>
<comment type="similarity">
    <text evidence="5">Belongs to the 4-toluene sulfonate uptake permease (TSUP) (TC 2.A.102) family.</text>
</comment>
<dbReference type="PANTHER" id="PTHR43701:SF2">
    <property type="entry name" value="MEMBRANE TRANSPORTER PROTEIN YJNA-RELATED"/>
    <property type="match status" value="1"/>
</dbReference>
<dbReference type="AlphaFoldDB" id="N1MSY1"/>
<evidence type="ECO:0000256" key="4">
    <source>
        <dbReference type="ARBA" id="ARBA00023136"/>
    </source>
</evidence>
<feature type="transmembrane region" description="Helical" evidence="5">
    <location>
        <begin position="190"/>
        <end position="209"/>
    </location>
</feature>
<keyword evidence="3 5" id="KW-1133">Transmembrane helix</keyword>
<evidence type="ECO:0000256" key="5">
    <source>
        <dbReference type="RuleBase" id="RU363041"/>
    </source>
</evidence>
<keyword evidence="2 5" id="KW-0812">Transmembrane</keyword>
<proteinExistence type="inferred from homology"/>
<dbReference type="InterPro" id="IPR002781">
    <property type="entry name" value="TM_pro_TauE-like"/>
</dbReference>
<dbReference type="Proteomes" id="UP000013201">
    <property type="component" value="Unassembled WGS sequence"/>
</dbReference>
<keyword evidence="5" id="KW-1003">Cell membrane</keyword>
<gene>
    <name evidence="6" type="ORF">EBBID32_44570</name>
</gene>
<feature type="transmembrane region" description="Helical" evidence="5">
    <location>
        <begin position="31"/>
        <end position="52"/>
    </location>
</feature>
<protein>
    <recommendedName>
        <fullName evidence="5">Probable membrane transporter protein</fullName>
    </recommendedName>
</protein>
<dbReference type="PANTHER" id="PTHR43701">
    <property type="entry name" value="MEMBRANE TRANSPORTER PROTEIN MJ0441-RELATED"/>
    <property type="match status" value="1"/>
</dbReference>
<comment type="subcellular location">
    <subcellularLocation>
        <location evidence="5">Cell membrane</location>
        <topology evidence="5">Multi-pass membrane protein</topology>
    </subcellularLocation>
    <subcellularLocation>
        <location evidence="1">Membrane</location>
        <topology evidence="1">Multi-pass membrane protein</topology>
    </subcellularLocation>
</comment>
<reference evidence="7" key="2">
    <citation type="submission" date="2013-04" db="EMBL/GenBank/DDBJ databases">
        <title>Bisphenol A degrading Sphingobium sp. strain BiD32.</title>
        <authorList>
            <person name="Nielsen J.L."/>
            <person name="Zhou N.A."/>
            <person name="Kjeldal H."/>
        </authorList>
    </citation>
    <scope>NUCLEOTIDE SEQUENCE [LARGE SCALE GENOMIC DNA]</scope>
    <source>
        <strain evidence="7">BiD32</strain>
    </source>
</reference>
<evidence type="ECO:0000256" key="3">
    <source>
        <dbReference type="ARBA" id="ARBA00022989"/>
    </source>
</evidence>
<reference evidence="6 7" key="1">
    <citation type="submission" date="2013-03" db="EMBL/GenBank/DDBJ databases">
        <authorList>
            <person name="Le V."/>
        </authorList>
    </citation>
    <scope>NUCLEOTIDE SEQUENCE [LARGE SCALE GENOMIC DNA]</scope>
    <source>
        <strain evidence="6 7">BiD32</strain>
    </source>
</reference>
<feature type="transmembrane region" description="Helical" evidence="5">
    <location>
        <begin position="145"/>
        <end position="178"/>
    </location>
</feature>
<feature type="transmembrane region" description="Helical" evidence="5">
    <location>
        <begin position="242"/>
        <end position="260"/>
    </location>
</feature>
<dbReference type="GO" id="GO:0005886">
    <property type="term" value="C:plasma membrane"/>
    <property type="evidence" value="ECO:0007669"/>
    <property type="project" value="UniProtKB-SubCell"/>
</dbReference>
<feature type="transmembrane region" description="Helical" evidence="5">
    <location>
        <begin position="215"/>
        <end position="235"/>
    </location>
</feature>
<keyword evidence="7" id="KW-1185">Reference proteome</keyword>